<evidence type="ECO:0000313" key="5">
    <source>
        <dbReference type="Proteomes" id="UP000229329"/>
    </source>
</evidence>
<dbReference type="SUPFAM" id="SSF53927">
    <property type="entry name" value="Cytidine deaminase-like"/>
    <property type="match status" value="1"/>
</dbReference>
<feature type="binding site" evidence="3">
    <location>
        <begin position="262"/>
        <end position="267"/>
    </location>
    <ligand>
        <name>Mo-bis(molybdopterin guanine dinucleotide)</name>
        <dbReference type="ChEBI" id="CHEBI:60539"/>
    </ligand>
</feature>
<dbReference type="GO" id="GO:0006777">
    <property type="term" value="P:Mo-molybdopterin cofactor biosynthetic process"/>
    <property type="evidence" value="ECO:0007669"/>
    <property type="project" value="UniProtKB-UniRule"/>
</dbReference>
<name>A0A2M8S2G2_9PAST</name>
<keyword evidence="5" id="KW-1185">Reference proteome</keyword>
<keyword evidence="4" id="KW-0808">Transferase</keyword>
<dbReference type="PANTHER" id="PTHR30592">
    <property type="entry name" value="FORMATE DEHYDROGENASE"/>
    <property type="match status" value="1"/>
</dbReference>
<dbReference type="Gene3D" id="3.10.20.10">
    <property type="match status" value="1"/>
</dbReference>
<feature type="active site" description="Cysteine persulfide intermediate" evidence="3">
    <location>
        <position position="125"/>
    </location>
</feature>
<reference evidence="4 5" key="1">
    <citation type="submission" date="2017-11" db="EMBL/GenBank/DDBJ databases">
        <title>Reclassification of Bisgaard taxon 7 as Conservatibacter flavescens gen. nov., sp. nov.</title>
        <authorList>
            <person name="Christensen H."/>
        </authorList>
    </citation>
    <scope>NUCLEOTIDE SEQUENCE [LARGE SCALE GENOMIC DNA]</scope>
    <source>
        <strain evidence="4 5">7_4</strain>
    </source>
</reference>
<comment type="subcellular location">
    <subcellularLocation>
        <location evidence="3">Cytoplasm</location>
    </subcellularLocation>
</comment>
<comment type="function">
    <text evidence="3">Required for formate dehydrogenase (FDH) activity. Acts as a sulfur carrier protein that transfers sulfur from IscS to the molybdenum cofactor prior to its insertion into FDH.</text>
</comment>
<evidence type="ECO:0000256" key="3">
    <source>
        <dbReference type="HAMAP-Rule" id="MF_00187"/>
    </source>
</evidence>
<dbReference type="PIRSF" id="PIRSF015626">
    <property type="entry name" value="FdhD"/>
    <property type="match status" value="1"/>
</dbReference>
<dbReference type="GO" id="GO:0005737">
    <property type="term" value="C:cytoplasm"/>
    <property type="evidence" value="ECO:0007669"/>
    <property type="project" value="UniProtKB-SubCell"/>
</dbReference>
<dbReference type="EMBL" id="PHHA01000014">
    <property type="protein sequence ID" value="PJG85314.1"/>
    <property type="molecule type" value="Genomic_DNA"/>
</dbReference>
<protein>
    <recommendedName>
        <fullName evidence="3">Sulfur carrier protein FdhD</fullName>
    </recommendedName>
</protein>
<evidence type="ECO:0000313" key="4">
    <source>
        <dbReference type="EMBL" id="PJG85314.1"/>
    </source>
</evidence>
<dbReference type="InterPro" id="IPR003786">
    <property type="entry name" value="FdhD"/>
</dbReference>
<accession>A0A2M8S2G2</accession>
<evidence type="ECO:0000256" key="1">
    <source>
        <dbReference type="ARBA" id="ARBA00022490"/>
    </source>
</evidence>
<dbReference type="InterPro" id="IPR016193">
    <property type="entry name" value="Cytidine_deaminase-like"/>
</dbReference>
<dbReference type="Gene3D" id="3.40.140.10">
    <property type="entry name" value="Cytidine Deaminase, domain 2"/>
    <property type="match status" value="1"/>
</dbReference>
<dbReference type="OrthoDB" id="3197277at2"/>
<dbReference type="Pfam" id="PF02634">
    <property type="entry name" value="FdhD-NarQ"/>
    <property type="match status" value="1"/>
</dbReference>
<gene>
    <name evidence="3" type="primary">fdhD</name>
    <name evidence="4" type="ORF">CVP05_06210</name>
</gene>
<dbReference type="Proteomes" id="UP000229329">
    <property type="component" value="Unassembled WGS sequence"/>
</dbReference>
<dbReference type="GO" id="GO:0097163">
    <property type="term" value="F:sulfur carrier activity"/>
    <property type="evidence" value="ECO:0007669"/>
    <property type="project" value="UniProtKB-UniRule"/>
</dbReference>
<proteinExistence type="inferred from homology"/>
<keyword evidence="2 3" id="KW-0501">Molybdenum cofactor biosynthesis</keyword>
<dbReference type="GO" id="GO:0016783">
    <property type="term" value="F:sulfurtransferase activity"/>
    <property type="evidence" value="ECO:0007669"/>
    <property type="project" value="InterPro"/>
</dbReference>
<dbReference type="HAMAP" id="MF_00187">
    <property type="entry name" value="FdhD"/>
    <property type="match status" value="1"/>
</dbReference>
<comment type="similarity">
    <text evidence="3">Belongs to the FdhD family.</text>
</comment>
<dbReference type="NCBIfam" id="TIGR00129">
    <property type="entry name" value="fdhD_narQ"/>
    <property type="match status" value="1"/>
</dbReference>
<comment type="caution">
    <text evidence="4">The sequence shown here is derived from an EMBL/GenBank/DDBJ whole genome shotgun (WGS) entry which is preliminary data.</text>
</comment>
<dbReference type="RefSeq" id="WP_100288712.1">
    <property type="nucleotide sequence ID" value="NZ_PHHA01000014.1"/>
</dbReference>
<evidence type="ECO:0000256" key="2">
    <source>
        <dbReference type="ARBA" id="ARBA00023150"/>
    </source>
</evidence>
<organism evidence="4 5">
    <name type="scientific">Conservatibacter flavescens</name>
    <dbReference type="NCBI Taxonomy" id="28161"/>
    <lineage>
        <taxon>Bacteria</taxon>
        <taxon>Pseudomonadati</taxon>
        <taxon>Pseudomonadota</taxon>
        <taxon>Gammaproteobacteria</taxon>
        <taxon>Pasteurellales</taxon>
        <taxon>Pasteurellaceae</taxon>
        <taxon>Conservatibacter</taxon>
    </lineage>
</organism>
<dbReference type="PANTHER" id="PTHR30592:SF1">
    <property type="entry name" value="SULFUR CARRIER PROTEIN FDHD"/>
    <property type="match status" value="1"/>
</dbReference>
<keyword evidence="1 3" id="KW-0963">Cytoplasm</keyword>
<dbReference type="AlphaFoldDB" id="A0A2M8S2G2"/>
<sequence>MTWITKNKIIFFKNLTKMVQNDNDFSLSDSPLQYEEREENLAAEVPVALIYNGIAHTVMMCSPQDLEDFAMGFSLAEGIIDSPSDIYGIDVEVVCNGIEVQIEMSSRTFARLKEYRRSMAGRTGCGICGTEQLEQVTKKLPILDRTLQFDLTQLDGCLDKLNDAQRLGKQTGSTHAAAFFDPKGQLLAIREDVGRHVALDKLLGWHALNNKPKGFVAVTSRASYEMVQKTVACGIEMLAAISAGTDLAVRMAEQSQLTLIGFARPGRATIYSGKERLVFA</sequence>